<name>A0A1F8ACK9_9EURO</name>
<dbReference type="GeneID" id="34446999"/>
<protein>
    <submittedName>
        <fullName evidence="2">Uncharacterized protein</fullName>
    </submittedName>
</protein>
<evidence type="ECO:0000313" key="2">
    <source>
        <dbReference type="EMBL" id="OGM49381.1"/>
    </source>
</evidence>
<gene>
    <name evidence="2" type="ORF">ABOM_003609</name>
</gene>
<feature type="region of interest" description="Disordered" evidence="1">
    <location>
        <begin position="36"/>
        <end position="93"/>
    </location>
</feature>
<comment type="caution">
    <text evidence="2">The sequence shown here is derived from an EMBL/GenBank/DDBJ whole genome shotgun (WGS) entry which is preliminary data.</text>
</comment>
<feature type="compositionally biased region" description="Polar residues" evidence="1">
    <location>
        <begin position="1"/>
        <end position="11"/>
    </location>
</feature>
<dbReference type="EMBL" id="LYCR01000009">
    <property type="protein sequence ID" value="OGM49381.1"/>
    <property type="molecule type" value="Genomic_DNA"/>
</dbReference>
<organism evidence="2 3">
    <name type="scientific">Aspergillus bombycis</name>
    <dbReference type="NCBI Taxonomy" id="109264"/>
    <lineage>
        <taxon>Eukaryota</taxon>
        <taxon>Fungi</taxon>
        <taxon>Dikarya</taxon>
        <taxon>Ascomycota</taxon>
        <taxon>Pezizomycotina</taxon>
        <taxon>Eurotiomycetes</taxon>
        <taxon>Eurotiomycetidae</taxon>
        <taxon>Eurotiales</taxon>
        <taxon>Aspergillaceae</taxon>
        <taxon>Aspergillus</taxon>
    </lineage>
</organism>
<feature type="compositionally biased region" description="Polar residues" evidence="1">
    <location>
        <begin position="75"/>
        <end position="93"/>
    </location>
</feature>
<keyword evidence="3" id="KW-1185">Reference proteome</keyword>
<dbReference type="RefSeq" id="XP_022393098.1">
    <property type="nucleotide sequence ID" value="XM_022530739.1"/>
</dbReference>
<dbReference type="STRING" id="109264.A0A1F8ACK9"/>
<feature type="compositionally biased region" description="Polar residues" evidence="1">
    <location>
        <begin position="36"/>
        <end position="46"/>
    </location>
</feature>
<feature type="compositionally biased region" description="Low complexity" evidence="1">
    <location>
        <begin position="53"/>
        <end position="74"/>
    </location>
</feature>
<evidence type="ECO:0000313" key="3">
    <source>
        <dbReference type="Proteomes" id="UP000179179"/>
    </source>
</evidence>
<dbReference type="AlphaFoldDB" id="A0A1F8ACK9"/>
<dbReference type="Proteomes" id="UP000179179">
    <property type="component" value="Unassembled WGS sequence"/>
</dbReference>
<evidence type="ECO:0000256" key="1">
    <source>
        <dbReference type="SAM" id="MobiDB-lite"/>
    </source>
</evidence>
<reference evidence="2 3" key="1">
    <citation type="journal article" date="2016" name="Genome Biol. Evol.">
        <title>Draft genome sequence of an aflatoxigenic Aspergillus species, A. bombycis.</title>
        <authorList>
            <person name="Moore G.G."/>
            <person name="Mack B.M."/>
            <person name="Beltz S.B."/>
            <person name="Gilbert M.K."/>
        </authorList>
    </citation>
    <scope>NUCLEOTIDE SEQUENCE [LARGE SCALE GENOMIC DNA]</scope>
    <source>
        <strain evidence="3">NRRL 26010</strain>
    </source>
</reference>
<dbReference type="OrthoDB" id="4991875at2759"/>
<accession>A0A1F8ACK9</accession>
<sequence length="120" mass="11511">MTMEYGSSTDVESGGTVGPASDFYQTVTITGTESVSGFASAQNTPSDAHAPATTTGNTTGTTSATPTVTGSSSGQQKAAANTASSTPEASQSTNAAPAIITGNAKWAAGGAAAMVAIAMA</sequence>
<proteinExistence type="predicted"/>
<feature type="region of interest" description="Disordered" evidence="1">
    <location>
        <begin position="1"/>
        <end position="22"/>
    </location>
</feature>